<name>A0A9D1NEI2_9FIRM</name>
<dbReference type="CDD" id="cd11716">
    <property type="entry name" value="THUMP_ThiI"/>
    <property type="match status" value="1"/>
</dbReference>
<dbReference type="EMBL" id="DVOJ01000014">
    <property type="protein sequence ID" value="HIV01663.1"/>
    <property type="molecule type" value="Genomic_DNA"/>
</dbReference>
<evidence type="ECO:0000256" key="11">
    <source>
        <dbReference type="ARBA" id="ARBA00052330"/>
    </source>
</evidence>
<organism evidence="21 22">
    <name type="scientific">Candidatus Caccopulliclostridium gallistercoris</name>
    <dbReference type="NCBI Taxonomy" id="2840719"/>
    <lineage>
        <taxon>Bacteria</taxon>
        <taxon>Bacillati</taxon>
        <taxon>Bacillota</taxon>
        <taxon>Clostridia</taxon>
        <taxon>Candidatus Caccopulliclostridium</taxon>
    </lineage>
</organism>
<gene>
    <name evidence="19 21" type="primary">thiI</name>
    <name evidence="21" type="ORF">IAA62_03835</name>
</gene>
<proteinExistence type="inferred from homology"/>
<evidence type="ECO:0000259" key="20">
    <source>
        <dbReference type="PROSITE" id="PS51165"/>
    </source>
</evidence>
<evidence type="ECO:0000313" key="22">
    <source>
        <dbReference type="Proteomes" id="UP000886861"/>
    </source>
</evidence>
<evidence type="ECO:0000256" key="19">
    <source>
        <dbReference type="HAMAP-Rule" id="MF_00021"/>
    </source>
</evidence>
<dbReference type="GO" id="GO:0005829">
    <property type="term" value="C:cytosol"/>
    <property type="evidence" value="ECO:0007669"/>
    <property type="project" value="TreeGrafter"/>
</dbReference>
<dbReference type="PROSITE" id="PS51165">
    <property type="entry name" value="THUMP"/>
    <property type="match status" value="1"/>
</dbReference>
<comment type="function">
    <text evidence="12 19">Catalyzes the ATP-dependent transfer of a sulfur to tRNA to produce 4-thiouridine in position 8 of tRNAs, which functions as a near-UV photosensor. Also catalyzes the transfer of sulfur to the sulfur carrier protein ThiS, forming ThiS-thiocarboxylate. This is a step in the synthesis of thiazole, in the thiamine biosynthesis pathway. The sulfur is donated as persulfide by IscS.</text>
</comment>
<dbReference type="Gene3D" id="3.30.2130.30">
    <property type="match status" value="1"/>
</dbReference>
<dbReference type="CDD" id="cd01712">
    <property type="entry name" value="PPase_ThiI"/>
    <property type="match status" value="1"/>
</dbReference>
<comment type="catalytic activity">
    <reaction evidence="11 19">
        <text>[ThiS sulfur-carrier protein]-C-terminal Gly-Gly-AMP + S-sulfanyl-L-cysteinyl-[cysteine desulfurase] + AH2 = [ThiS sulfur-carrier protein]-C-terminal-Gly-aminoethanethioate + L-cysteinyl-[cysteine desulfurase] + A + AMP + 2 H(+)</text>
        <dbReference type="Rhea" id="RHEA:43340"/>
        <dbReference type="Rhea" id="RHEA-COMP:12157"/>
        <dbReference type="Rhea" id="RHEA-COMP:12158"/>
        <dbReference type="Rhea" id="RHEA-COMP:12910"/>
        <dbReference type="Rhea" id="RHEA-COMP:19908"/>
        <dbReference type="ChEBI" id="CHEBI:13193"/>
        <dbReference type="ChEBI" id="CHEBI:15378"/>
        <dbReference type="ChEBI" id="CHEBI:17499"/>
        <dbReference type="ChEBI" id="CHEBI:29950"/>
        <dbReference type="ChEBI" id="CHEBI:61963"/>
        <dbReference type="ChEBI" id="CHEBI:90618"/>
        <dbReference type="ChEBI" id="CHEBI:232372"/>
        <dbReference type="ChEBI" id="CHEBI:456215"/>
    </reaction>
</comment>
<evidence type="ECO:0000256" key="18">
    <source>
        <dbReference type="ARBA" id="ARBA00080570"/>
    </source>
</evidence>
<comment type="catalytic activity">
    <reaction evidence="10 19">
        <text>[ThiI sulfur-carrier protein]-S-sulfanyl-L-cysteine + a uridine in tRNA + 2 reduced [2Fe-2S]-[ferredoxin] + ATP + H(+) = [ThiI sulfur-carrier protein]-L-cysteine + a 4-thiouridine in tRNA + 2 oxidized [2Fe-2S]-[ferredoxin] + AMP + diphosphate</text>
        <dbReference type="Rhea" id="RHEA:24176"/>
        <dbReference type="Rhea" id="RHEA-COMP:10000"/>
        <dbReference type="Rhea" id="RHEA-COMP:10001"/>
        <dbReference type="Rhea" id="RHEA-COMP:13337"/>
        <dbReference type="Rhea" id="RHEA-COMP:13338"/>
        <dbReference type="Rhea" id="RHEA-COMP:13339"/>
        <dbReference type="Rhea" id="RHEA-COMP:13340"/>
        <dbReference type="ChEBI" id="CHEBI:15378"/>
        <dbReference type="ChEBI" id="CHEBI:29950"/>
        <dbReference type="ChEBI" id="CHEBI:30616"/>
        <dbReference type="ChEBI" id="CHEBI:33019"/>
        <dbReference type="ChEBI" id="CHEBI:33737"/>
        <dbReference type="ChEBI" id="CHEBI:33738"/>
        <dbReference type="ChEBI" id="CHEBI:61963"/>
        <dbReference type="ChEBI" id="CHEBI:65315"/>
        <dbReference type="ChEBI" id="CHEBI:136798"/>
        <dbReference type="ChEBI" id="CHEBI:456215"/>
        <dbReference type="EC" id="2.8.1.4"/>
    </reaction>
</comment>
<evidence type="ECO:0000256" key="14">
    <source>
        <dbReference type="ARBA" id="ARBA00066827"/>
    </source>
</evidence>
<dbReference type="InterPro" id="IPR049961">
    <property type="entry name" value="ThiI_N"/>
</dbReference>
<evidence type="ECO:0000256" key="16">
    <source>
        <dbReference type="ARBA" id="ARBA00075337"/>
    </source>
</evidence>
<feature type="binding site" evidence="19">
    <location>
        <position position="294"/>
    </location>
    <ligand>
        <name>ATP</name>
        <dbReference type="ChEBI" id="CHEBI:30616"/>
    </ligand>
</feature>
<dbReference type="GO" id="GO:0140741">
    <property type="term" value="F:tRNA-uracil-4 sulfurtransferase activity"/>
    <property type="evidence" value="ECO:0007669"/>
    <property type="project" value="UniProtKB-EC"/>
</dbReference>
<dbReference type="FunFam" id="3.40.50.620:FF:000053">
    <property type="entry name" value="Probable tRNA sulfurtransferase"/>
    <property type="match status" value="1"/>
</dbReference>
<evidence type="ECO:0000256" key="8">
    <source>
        <dbReference type="ARBA" id="ARBA00022884"/>
    </source>
</evidence>
<evidence type="ECO:0000256" key="10">
    <source>
        <dbReference type="ARBA" id="ARBA00050570"/>
    </source>
</evidence>
<dbReference type="InterPro" id="IPR049962">
    <property type="entry name" value="THUMP_ThiI"/>
</dbReference>
<evidence type="ECO:0000256" key="6">
    <source>
        <dbReference type="ARBA" id="ARBA00022741"/>
    </source>
</evidence>
<dbReference type="SUPFAM" id="SSF143437">
    <property type="entry name" value="THUMP domain-like"/>
    <property type="match status" value="1"/>
</dbReference>
<evidence type="ECO:0000256" key="13">
    <source>
        <dbReference type="ARBA" id="ARBA00061472"/>
    </source>
</evidence>
<dbReference type="Pfam" id="PF02568">
    <property type="entry name" value="ThiI"/>
    <property type="match status" value="1"/>
</dbReference>
<dbReference type="Pfam" id="PF02926">
    <property type="entry name" value="THUMP"/>
    <property type="match status" value="1"/>
</dbReference>
<dbReference type="PANTHER" id="PTHR43209:SF1">
    <property type="entry name" value="TRNA SULFURTRANSFERASE"/>
    <property type="match status" value="1"/>
</dbReference>
<keyword evidence="9 19" id="KW-0784">Thiamine biosynthesis</keyword>
<reference evidence="21" key="2">
    <citation type="journal article" date="2021" name="PeerJ">
        <title>Extensive microbial diversity within the chicken gut microbiome revealed by metagenomics and culture.</title>
        <authorList>
            <person name="Gilroy R."/>
            <person name="Ravi A."/>
            <person name="Getino M."/>
            <person name="Pursley I."/>
            <person name="Horton D.L."/>
            <person name="Alikhan N.F."/>
            <person name="Baker D."/>
            <person name="Gharbi K."/>
            <person name="Hall N."/>
            <person name="Watson M."/>
            <person name="Adriaenssens E.M."/>
            <person name="Foster-Nyarko E."/>
            <person name="Jarju S."/>
            <person name="Secka A."/>
            <person name="Antonio M."/>
            <person name="Oren A."/>
            <person name="Chaudhuri R.R."/>
            <person name="La Ragione R."/>
            <person name="Hildebrand F."/>
            <person name="Pallen M.J."/>
        </authorList>
    </citation>
    <scope>NUCLEOTIDE SEQUENCE</scope>
    <source>
        <strain evidence="21">CHK186-9395</strain>
    </source>
</reference>
<dbReference type="InterPro" id="IPR054173">
    <property type="entry name" value="ThiI_fer"/>
</dbReference>
<evidence type="ECO:0000256" key="9">
    <source>
        <dbReference type="ARBA" id="ARBA00022977"/>
    </source>
</evidence>
<dbReference type="InterPro" id="IPR003720">
    <property type="entry name" value="tRNA_STrfase"/>
</dbReference>
<evidence type="ECO:0000256" key="15">
    <source>
        <dbReference type="ARBA" id="ARBA00071867"/>
    </source>
</evidence>
<dbReference type="Pfam" id="PF22025">
    <property type="entry name" value="ThiI_fer"/>
    <property type="match status" value="1"/>
</dbReference>
<dbReference type="GO" id="GO:0005524">
    <property type="term" value="F:ATP binding"/>
    <property type="evidence" value="ECO:0007669"/>
    <property type="project" value="UniProtKB-UniRule"/>
</dbReference>
<evidence type="ECO:0000256" key="3">
    <source>
        <dbReference type="ARBA" id="ARBA00022490"/>
    </source>
</evidence>
<dbReference type="AlphaFoldDB" id="A0A9D1NEI2"/>
<keyword evidence="4 19" id="KW-0820">tRNA-binding</keyword>
<dbReference type="GO" id="GO:0052837">
    <property type="term" value="P:thiazole biosynthetic process"/>
    <property type="evidence" value="ECO:0007669"/>
    <property type="project" value="TreeGrafter"/>
</dbReference>
<feature type="binding site" evidence="19">
    <location>
        <position position="263"/>
    </location>
    <ligand>
        <name>ATP</name>
        <dbReference type="ChEBI" id="CHEBI:30616"/>
    </ligand>
</feature>
<dbReference type="SMART" id="SM00981">
    <property type="entry name" value="THUMP"/>
    <property type="match status" value="1"/>
</dbReference>
<dbReference type="InterPro" id="IPR004114">
    <property type="entry name" value="THUMP_dom"/>
</dbReference>
<evidence type="ECO:0000256" key="2">
    <source>
        <dbReference type="ARBA" id="ARBA00004948"/>
    </source>
</evidence>
<feature type="binding site" evidence="19">
    <location>
        <begin position="206"/>
        <end position="207"/>
    </location>
    <ligand>
        <name>ATP</name>
        <dbReference type="ChEBI" id="CHEBI:30616"/>
    </ligand>
</feature>
<dbReference type="EC" id="2.8.1.4" evidence="14 19"/>
<keyword evidence="3 19" id="KW-0963">Cytoplasm</keyword>
<dbReference type="GO" id="GO:0002937">
    <property type="term" value="P:tRNA 4-thiouridine biosynthesis"/>
    <property type="evidence" value="ECO:0007669"/>
    <property type="project" value="TreeGrafter"/>
</dbReference>
<keyword evidence="7 19" id="KW-0067">ATP-binding</keyword>
<comment type="similarity">
    <text evidence="13 19">Belongs to the ThiI family.</text>
</comment>
<comment type="caution">
    <text evidence="21">The sequence shown here is derived from an EMBL/GenBank/DDBJ whole genome shotgun (WGS) entry which is preliminary data.</text>
</comment>
<comment type="pathway">
    <text evidence="2 19">Cofactor biosynthesis; thiamine diphosphate biosynthesis.</text>
</comment>
<dbReference type="InterPro" id="IPR050102">
    <property type="entry name" value="tRNA_sulfurtransferase_ThiI"/>
</dbReference>
<keyword evidence="5 19" id="KW-0808">Transferase</keyword>
<reference evidence="21" key="1">
    <citation type="submission" date="2020-10" db="EMBL/GenBank/DDBJ databases">
        <authorList>
            <person name="Gilroy R."/>
        </authorList>
    </citation>
    <scope>NUCLEOTIDE SEQUENCE</scope>
    <source>
        <strain evidence="21">CHK186-9395</strain>
    </source>
</reference>
<evidence type="ECO:0000256" key="4">
    <source>
        <dbReference type="ARBA" id="ARBA00022555"/>
    </source>
</evidence>
<evidence type="ECO:0000256" key="12">
    <source>
        <dbReference type="ARBA" id="ARBA00058382"/>
    </source>
</evidence>
<evidence type="ECO:0000256" key="17">
    <source>
        <dbReference type="ARBA" id="ARBA00077849"/>
    </source>
</evidence>
<dbReference type="GO" id="GO:0009229">
    <property type="term" value="P:thiamine diphosphate biosynthetic process"/>
    <property type="evidence" value="ECO:0007669"/>
    <property type="project" value="UniProtKB-UniRule"/>
</dbReference>
<comment type="subcellular location">
    <subcellularLocation>
        <location evidence="1 19">Cytoplasm</location>
    </subcellularLocation>
</comment>
<feature type="domain" description="THUMP" evidence="20">
    <location>
        <begin position="60"/>
        <end position="164"/>
    </location>
</feature>
<dbReference type="InterPro" id="IPR020536">
    <property type="entry name" value="ThiI_AANH"/>
</dbReference>
<keyword evidence="8 19" id="KW-0694">RNA-binding</keyword>
<dbReference type="InterPro" id="IPR014729">
    <property type="entry name" value="Rossmann-like_a/b/a_fold"/>
</dbReference>
<dbReference type="SUPFAM" id="SSF52402">
    <property type="entry name" value="Adenine nucleotide alpha hydrolases-like"/>
    <property type="match status" value="1"/>
</dbReference>
<dbReference type="GO" id="GO:0004810">
    <property type="term" value="F:CCA tRNA nucleotidyltransferase activity"/>
    <property type="evidence" value="ECO:0007669"/>
    <property type="project" value="InterPro"/>
</dbReference>
<dbReference type="Gene3D" id="3.40.50.620">
    <property type="entry name" value="HUPs"/>
    <property type="match status" value="1"/>
</dbReference>
<dbReference type="Proteomes" id="UP000886861">
    <property type="component" value="Unassembled WGS sequence"/>
</dbReference>
<evidence type="ECO:0000256" key="7">
    <source>
        <dbReference type="ARBA" id="ARBA00022840"/>
    </source>
</evidence>
<feature type="binding site" evidence="19">
    <location>
        <position position="285"/>
    </location>
    <ligand>
        <name>ATP</name>
        <dbReference type="ChEBI" id="CHEBI:30616"/>
    </ligand>
</feature>
<accession>A0A9D1NEI2</accession>
<feature type="binding site" evidence="19">
    <location>
        <begin position="181"/>
        <end position="182"/>
    </location>
    <ligand>
        <name>ATP</name>
        <dbReference type="ChEBI" id="CHEBI:30616"/>
    </ligand>
</feature>
<dbReference type="GO" id="GO:0000049">
    <property type="term" value="F:tRNA binding"/>
    <property type="evidence" value="ECO:0007669"/>
    <property type="project" value="UniProtKB-UniRule"/>
</dbReference>
<sequence length="385" mass="43552">MKENVIILRYGELYLKGNNRSFFENTLLKNIRHSLKDFTFELKKISGRYVISNYNEEDYNLIIEKLTKVFGLVSVSPAYEFPTNIEDIENKCKELAADLSGTFRITTKRADKKFPIKSDNFSAMMGEVILKANPNLKVDLHNPDTSIIIEIRENGQTYILSKIIHAHGGMPVGTAGKGLLMLSGGIDSPVAGYMMAKRGLTLCAIHFHSFPYTSLQAKEKVLKLKEILEGYTGKIKLFVVPFTKIQEAIHVNCFEEYMITIMRRIMLRIAERVAKKYSCGTIITGESLGQVASQTLESITVTNSVIKELPVFRPLIGMDKTEIMKISNDIGTYETSILPYEDCCTVFLPKNPVIKPTIKKAIHEEEKFNLDYLIDDAINNIEIIE</sequence>
<keyword evidence="6 19" id="KW-0547">Nucleotide-binding</keyword>
<protein>
    <recommendedName>
        <fullName evidence="15 19">Probable tRNA sulfurtransferase</fullName>
        <ecNumber evidence="14 19">2.8.1.4</ecNumber>
    </recommendedName>
    <alternativeName>
        <fullName evidence="16 19">Sulfur carrier protein ThiS sulfurtransferase</fullName>
    </alternativeName>
    <alternativeName>
        <fullName evidence="17 19">Thiamine biosynthesis protein ThiI</fullName>
    </alternativeName>
    <alternativeName>
        <fullName evidence="18 19">tRNA 4-thiouridine synthase</fullName>
    </alternativeName>
</protein>
<dbReference type="HAMAP" id="MF_00021">
    <property type="entry name" value="ThiI"/>
    <property type="match status" value="1"/>
</dbReference>
<dbReference type="NCBIfam" id="TIGR00342">
    <property type="entry name" value="tRNA uracil 4-sulfurtransferase ThiI"/>
    <property type="match status" value="1"/>
</dbReference>
<evidence type="ECO:0000256" key="5">
    <source>
        <dbReference type="ARBA" id="ARBA00022679"/>
    </source>
</evidence>
<evidence type="ECO:0000256" key="1">
    <source>
        <dbReference type="ARBA" id="ARBA00004496"/>
    </source>
</evidence>
<dbReference type="GO" id="GO:0009228">
    <property type="term" value="P:thiamine biosynthetic process"/>
    <property type="evidence" value="ECO:0007669"/>
    <property type="project" value="UniProtKB-KW"/>
</dbReference>
<dbReference type="PANTHER" id="PTHR43209">
    <property type="entry name" value="TRNA SULFURTRANSFERASE"/>
    <property type="match status" value="1"/>
</dbReference>
<evidence type="ECO:0000313" key="21">
    <source>
        <dbReference type="EMBL" id="HIV01663.1"/>
    </source>
</evidence>